<dbReference type="PANTHER" id="PTHR13393:SF0">
    <property type="entry name" value="RNA N6-ADENOSINE-METHYLTRANSFERASE METTL16"/>
    <property type="match status" value="1"/>
</dbReference>
<dbReference type="GO" id="GO:0005737">
    <property type="term" value="C:cytoplasm"/>
    <property type="evidence" value="ECO:0007669"/>
    <property type="project" value="UniProtKB-SubCell"/>
</dbReference>
<comment type="subcellular location">
    <subcellularLocation>
        <location evidence="6">Cytoplasm</location>
    </subcellularLocation>
</comment>
<evidence type="ECO:0000313" key="7">
    <source>
        <dbReference type="EMBL" id="SDI21929.1"/>
    </source>
</evidence>
<keyword evidence="1 6" id="KW-0963">Cytoplasm</keyword>
<keyword evidence="4 6" id="KW-0808">Transferase</keyword>
<evidence type="ECO:0000256" key="1">
    <source>
        <dbReference type="ARBA" id="ARBA00022490"/>
    </source>
</evidence>
<dbReference type="Pfam" id="PF05971">
    <property type="entry name" value="Methyltransf_10"/>
    <property type="match status" value="1"/>
</dbReference>
<dbReference type="InterPro" id="IPR016909">
    <property type="entry name" value="rRNA_lsu_MeTfrase_F"/>
</dbReference>
<dbReference type="PIRSF" id="PIRSF029038">
    <property type="entry name" value="Mtase_YbiN_prd"/>
    <property type="match status" value="1"/>
</dbReference>
<evidence type="ECO:0000256" key="3">
    <source>
        <dbReference type="ARBA" id="ARBA00022603"/>
    </source>
</evidence>
<dbReference type="Gene3D" id="3.40.50.150">
    <property type="entry name" value="Vaccinia Virus protein VP39"/>
    <property type="match status" value="1"/>
</dbReference>
<dbReference type="AlphaFoldDB" id="A0A2X2X1P2"/>
<dbReference type="PANTHER" id="PTHR13393">
    <property type="entry name" value="SAM-DEPENDENT METHYLTRANSFERASE"/>
    <property type="match status" value="1"/>
</dbReference>
<reference evidence="8 10" key="2">
    <citation type="submission" date="2018-06" db="EMBL/GenBank/DDBJ databases">
        <authorList>
            <consortium name="Pathogen Informatics"/>
            <person name="Doyle S."/>
        </authorList>
    </citation>
    <scope>NUCLEOTIDE SEQUENCE [LARGE SCALE GENOMIC DNA]</scope>
    <source>
        <strain evidence="8 10">NCTC13492</strain>
    </source>
</reference>
<dbReference type="OrthoDB" id="1115728at2"/>
<dbReference type="EMBL" id="FNEG01000001">
    <property type="protein sequence ID" value="SDI21929.1"/>
    <property type="molecule type" value="Genomic_DNA"/>
</dbReference>
<evidence type="ECO:0000256" key="2">
    <source>
        <dbReference type="ARBA" id="ARBA00022552"/>
    </source>
</evidence>
<dbReference type="EC" id="2.1.1.181" evidence="6"/>
<dbReference type="InterPro" id="IPR010286">
    <property type="entry name" value="METTL16/RlmF"/>
</dbReference>
<name>A0A2X2X1P2_CHRJE</name>
<comment type="function">
    <text evidence="6">Specifically methylates the adenine in position 1618 of 23S rRNA.</text>
</comment>
<evidence type="ECO:0000313" key="10">
    <source>
        <dbReference type="Proteomes" id="UP000251670"/>
    </source>
</evidence>
<keyword evidence="5 6" id="KW-0949">S-adenosyl-L-methionine</keyword>
<keyword evidence="2 6" id="KW-0698">rRNA processing</keyword>
<accession>A0A2X2X1P2</accession>
<keyword evidence="3 6" id="KW-0489">Methyltransferase</keyword>
<evidence type="ECO:0000313" key="9">
    <source>
        <dbReference type="Proteomes" id="UP000199426"/>
    </source>
</evidence>
<evidence type="ECO:0000313" key="8">
    <source>
        <dbReference type="EMBL" id="SQB46738.1"/>
    </source>
</evidence>
<sequence length="311" mass="35434">MSTEKSSLHTRNLHRNPYDFDLLISCVPELKHYVFVNVHGTKTINFSIPEAVKLLNKALLLHFYNVKDWDIPDTNLCPPIPGRADYVHYIADLLAEQKGETPTGNSVKGLDIGVGANLVYPLIAHQSYGWKMLGTDVNEDSLKNAQHILDQNPDLLSAIQLQHQTNVNHIFKGIIASEDRFTFSMCNPPFHDSKESMIKGNLRKTKNLSKGKDRKTVLNFGGQQSELWCEGGELAFITNMIHESVQYSSQVLWFTCLVSKKDNLYKLTTLLKKVKALEFKTIDMAQGQKVSRILAWTFVPKQKRTEWFSRK</sequence>
<evidence type="ECO:0000256" key="6">
    <source>
        <dbReference type="HAMAP-Rule" id="MF_01848"/>
    </source>
</evidence>
<organism evidence="8 10">
    <name type="scientific">Chryseobacterium jejuense</name>
    <dbReference type="NCBI Taxonomy" id="445960"/>
    <lineage>
        <taxon>Bacteria</taxon>
        <taxon>Pseudomonadati</taxon>
        <taxon>Bacteroidota</taxon>
        <taxon>Flavobacteriia</taxon>
        <taxon>Flavobacteriales</taxon>
        <taxon>Weeksellaceae</taxon>
        <taxon>Chryseobacterium group</taxon>
        <taxon>Chryseobacterium</taxon>
    </lineage>
</organism>
<keyword evidence="9" id="KW-1185">Reference proteome</keyword>
<protein>
    <recommendedName>
        <fullName evidence="6">Ribosomal RNA large subunit methyltransferase F</fullName>
        <ecNumber evidence="6">2.1.1.181</ecNumber>
    </recommendedName>
    <alternativeName>
        <fullName evidence="6">23S rRNA mA1618 methyltransferase</fullName>
    </alternativeName>
    <alternativeName>
        <fullName evidence="6">rRNA adenine N-6-methyltransferase</fullName>
    </alternativeName>
</protein>
<gene>
    <name evidence="6 8" type="primary">rlmF</name>
    <name evidence="8" type="ORF">NCTC13492_03814</name>
    <name evidence="7" type="ORF">SAMN05421542_0469</name>
</gene>
<dbReference type="STRING" id="445960.SAMN05421542_0469"/>
<proteinExistence type="inferred from homology"/>
<reference evidence="7 9" key="1">
    <citation type="submission" date="2016-10" db="EMBL/GenBank/DDBJ databases">
        <authorList>
            <person name="Varghese N."/>
            <person name="Submissions S."/>
        </authorList>
    </citation>
    <scope>NUCLEOTIDE SEQUENCE [LARGE SCALE GENOMIC DNA]</scope>
    <source>
        <strain evidence="7 9">DSM 19299</strain>
    </source>
</reference>
<dbReference type="Proteomes" id="UP000199426">
    <property type="component" value="Unassembled WGS sequence"/>
</dbReference>
<dbReference type="GO" id="GO:0070475">
    <property type="term" value="P:rRNA base methylation"/>
    <property type="evidence" value="ECO:0007669"/>
    <property type="project" value="TreeGrafter"/>
</dbReference>
<dbReference type="EMBL" id="UAWB01000013">
    <property type="protein sequence ID" value="SQB46738.1"/>
    <property type="molecule type" value="Genomic_DNA"/>
</dbReference>
<dbReference type="Proteomes" id="UP000251670">
    <property type="component" value="Unassembled WGS sequence"/>
</dbReference>
<dbReference type="NCBIfam" id="NF008725">
    <property type="entry name" value="PRK11727.1"/>
    <property type="match status" value="1"/>
</dbReference>
<comment type="catalytic activity">
    <reaction evidence="6">
        <text>adenosine(1618) in 23S rRNA + S-adenosyl-L-methionine = N(6)-methyladenosine(1618) in 23S rRNA + S-adenosyl-L-homocysteine + H(+)</text>
        <dbReference type="Rhea" id="RHEA:16497"/>
        <dbReference type="Rhea" id="RHEA-COMP:10229"/>
        <dbReference type="Rhea" id="RHEA-COMP:10231"/>
        <dbReference type="ChEBI" id="CHEBI:15378"/>
        <dbReference type="ChEBI" id="CHEBI:57856"/>
        <dbReference type="ChEBI" id="CHEBI:59789"/>
        <dbReference type="ChEBI" id="CHEBI:74411"/>
        <dbReference type="ChEBI" id="CHEBI:74449"/>
        <dbReference type="EC" id="2.1.1.181"/>
    </reaction>
</comment>
<dbReference type="GO" id="GO:0052907">
    <property type="term" value="F:23S rRNA (adenine(1618)-N(6))-methyltransferase activity"/>
    <property type="evidence" value="ECO:0007669"/>
    <property type="project" value="UniProtKB-EC"/>
</dbReference>
<comment type="similarity">
    <text evidence="6">Belongs to the methyltransferase superfamily. METTL16/RlmF family.</text>
</comment>
<dbReference type="InterPro" id="IPR029063">
    <property type="entry name" value="SAM-dependent_MTases_sf"/>
</dbReference>
<dbReference type="SUPFAM" id="SSF53335">
    <property type="entry name" value="S-adenosyl-L-methionine-dependent methyltransferases"/>
    <property type="match status" value="1"/>
</dbReference>
<evidence type="ECO:0000256" key="5">
    <source>
        <dbReference type="ARBA" id="ARBA00022691"/>
    </source>
</evidence>
<dbReference type="HAMAP" id="MF_01848">
    <property type="entry name" value="23SrRNA_methyltr_F"/>
    <property type="match status" value="1"/>
</dbReference>
<dbReference type="RefSeq" id="WP_089733178.1">
    <property type="nucleotide sequence ID" value="NZ_FNEG01000001.1"/>
</dbReference>
<evidence type="ECO:0000256" key="4">
    <source>
        <dbReference type="ARBA" id="ARBA00022679"/>
    </source>
</evidence>